<name>A0A3D9XV75_PARVE</name>
<evidence type="ECO:0000313" key="3">
    <source>
        <dbReference type="Proteomes" id="UP000256941"/>
    </source>
</evidence>
<gene>
    <name evidence="2" type="ORF">BDD41_0568</name>
</gene>
<dbReference type="RefSeq" id="WP_116220698.1">
    <property type="nucleotide sequence ID" value="NZ_CP038196.1"/>
</dbReference>
<keyword evidence="1" id="KW-0472">Membrane</keyword>
<sequence>MALKPADPRPMTRRETEVHRFVRARYGPRGTLALHRHALGLDLLRAPVNVMLSPLFLLVRLAAPLLRRIGLRRAGDWLSRRQIFLKSDVAQRIEADLAHFIDDLAEKGLAPQAAPQSVARAVSDYAETRNAVSEITTSVLVLGSGLLLFHRATPGVISLAGPVAHLRAQAQAVEDFALGSWAGRMWYGAFPRELSSVDLLLTGVVLAMLASVLTTFAGLVADPVQLWTGIHKRRVLRLLRRLDRAEDGPGLGREHVLARLGDLSDAALSLWRSFKG</sequence>
<evidence type="ECO:0000256" key="1">
    <source>
        <dbReference type="SAM" id="Phobius"/>
    </source>
</evidence>
<proteinExistence type="predicted"/>
<keyword evidence="1" id="KW-0812">Transmembrane</keyword>
<protein>
    <submittedName>
        <fullName evidence="2">Uncharacterized protein</fullName>
    </submittedName>
</protein>
<dbReference type="AlphaFoldDB" id="A0A3D9XV75"/>
<accession>A0A3D9XV75</accession>
<keyword evidence="1" id="KW-1133">Transmembrane helix</keyword>
<evidence type="ECO:0000313" key="2">
    <source>
        <dbReference type="EMBL" id="REF72102.1"/>
    </source>
</evidence>
<organism evidence="2 3">
    <name type="scientific">Paracoccus versutus</name>
    <name type="common">Thiobacillus versutus</name>
    <dbReference type="NCBI Taxonomy" id="34007"/>
    <lineage>
        <taxon>Bacteria</taxon>
        <taxon>Pseudomonadati</taxon>
        <taxon>Pseudomonadota</taxon>
        <taxon>Alphaproteobacteria</taxon>
        <taxon>Rhodobacterales</taxon>
        <taxon>Paracoccaceae</taxon>
        <taxon>Paracoccus</taxon>
    </lineage>
</organism>
<dbReference type="InterPro" id="IPR046575">
    <property type="entry name" value="DUF6635"/>
</dbReference>
<reference evidence="2 3" key="1">
    <citation type="submission" date="2018-08" db="EMBL/GenBank/DDBJ databases">
        <title>Genomic Encyclopedia of Archaeal and Bacterial Type Strains, Phase II (KMG-II): from individual species to whole genera.</title>
        <authorList>
            <person name="Goeker M."/>
        </authorList>
    </citation>
    <scope>NUCLEOTIDE SEQUENCE [LARGE SCALE GENOMIC DNA]</scope>
    <source>
        <strain evidence="2 3">DSM 17099</strain>
    </source>
</reference>
<dbReference type="Proteomes" id="UP000256941">
    <property type="component" value="Unassembled WGS sequence"/>
</dbReference>
<comment type="caution">
    <text evidence="2">The sequence shown here is derived from an EMBL/GenBank/DDBJ whole genome shotgun (WGS) entry which is preliminary data.</text>
</comment>
<feature type="transmembrane region" description="Helical" evidence="1">
    <location>
        <begin position="199"/>
        <end position="221"/>
    </location>
</feature>
<dbReference type="Pfam" id="PF20340">
    <property type="entry name" value="DUF6635"/>
    <property type="match status" value="1"/>
</dbReference>
<dbReference type="EMBL" id="QTUJ01000001">
    <property type="protein sequence ID" value="REF72102.1"/>
    <property type="molecule type" value="Genomic_DNA"/>
</dbReference>